<keyword evidence="2" id="KW-1185">Reference proteome</keyword>
<dbReference type="EMBL" id="CM020620">
    <property type="protein sequence ID" value="KAK1869170.1"/>
    <property type="molecule type" value="Genomic_DNA"/>
</dbReference>
<gene>
    <name evidence="1" type="ORF">I4F81_011651</name>
</gene>
<evidence type="ECO:0000313" key="1">
    <source>
        <dbReference type="EMBL" id="KAK1869170.1"/>
    </source>
</evidence>
<dbReference type="Proteomes" id="UP000798662">
    <property type="component" value="Chromosome 3"/>
</dbReference>
<evidence type="ECO:0000313" key="2">
    <source>
        <dbReference type="Proteomes" id="UP000798662"/>
    </source>
</evidence>
<name>A0ACC3CGF1_PYRYE</name>
<comment type="caution">
    <text evidence="1">The sequence shown here is derived from an EMBL/GenBank/DDBJ whole genome shotgun (WGS) entry which is preliminary data.</text>
</comment>
<sequence length="183" mass="18438">MEGGGRFSSCGPCSNPALYVRIGTLVSGALLIGSAVFRIIRLFVGAFDDPEFFVLLIWVAVFGVLLILAELEWPSCMASQFGFLMGVKGRGFFTFFAGTLALSMGFSNTSSVSGILLIVAGVIACGVSALLFFCGPSINSGGGDVEAPTVRGGAGGVGAGSASGGGIFGGRKNPPAANPDIAI</sequence>
<reference evidence="1" key="1">
    <citation type="submission" date="2019-11" db="EMBL/GenBank/DDBJ databases">
        <title>Nori genome reveals adaptations in red seaweeds to the harsh intertidal environment.</title>
        <authorList>
            <person name="Wang D."/>
            <person name="Mao Y."/>
        </authorList>
    </citation>
    <scope>NUCLEOTIDE SEQUENCE</scope>
    <source>
        <tissue evidence="1">Gametophyte</tissue>
    </source>
</reference>
<organism evidence="1 2">
    <name type="scientific">Pyropia yezoensis</name>
    <name type="common">Susabi-nori</name>
    <name type="synonym">Porphyra yezoensis</name>
    <dbReference type="NCBI Taxonomy" id="2788"/>
    <lineage>
        <taxon>Eukaryota</taxon>
        <taxon>Rhodophyta</taxon>
        <taxon>Bangiophyceae</taxon>
        <taxon>Bangiales</taxon>
        <taxon>Bangiaceae</taxon>
        <taxon>Pyropia</taxon>
    </lineage>
</organism>
<proteinExistence type="predicted"/>
<accession>A0ACC3CGF1</accession>
<protein>
    <submittedName>
        <fullName evidence="1">Uncharacterized protein</fullName>
    </submittedName>
</protein>